<dbReference type="EMBL" id="JAFLVT010000013">
    <property type="protein sequence ID" value="MBO0449806.1"/>
    <property type="molecule type" value="Genomic_DNA"/>
</dbReference>
<dbReference type="InterPro" id="IPR053378">
    <property type="entry name" value="Prenyl_diphosphate_synthase"/>
</dbReference>
<reference evidence="8 9" key="1">
    <citation type="submission" date="2021-03" db="EMBL/GenBank/DDBJ databases">
        <title>Enterococcal diversity collection.</title>
        <authorList>
            <person name="Gilmore M.S."/>
            <person name="Schwartzman J."/>
            <person name="Van Tyne D."/>
            <person name="Martin M."/>
            <person name="Earl A.M."/>
            <person name="Manson A.L."/>
            <person name="Straub T."/>
            <person name="Salamzade R."/>
            <person name="Saavedra J."/>
            <person name="Lebreton F."/>
            <person name="Prichula J."/>
            <person name="Schaufler K."/>
            <person name="Gaca A."/>
            <person name="Sgardioli B."/>
            <person name="Wagenaar J."/>
            <person name="Strong T."/>
        </authorList>
    </citation>
    <scope>NUCLEOTIDE SEQUENCE [LARGE SCALE GENOMIC DNA]</scope>
    <source>
        <strain evidence="8 9">MJM12</strain>
    </source>
</reference>
<dbReference type="RefSeq" id="WP_206903871.1">
    <property type="nucleotide sequence ID" value="NZ_JAFLVT010000013.1"/>
</dbReference>
<dbReference type="InterPro" id="IPR033749">
    <property type="entry name" value="Polyprenyl_synt_CS"/>
</dbReference>
<dbReference type="SUPFAM" id="SSF48576">
    <property type="entry name" value="Terpenoid synthases"/>
    <property type="match status" value="1"/>
</dbReference>
<gene>
    <name evidence="8" type="ORF">JZO76_09675</name>
</gene>
<evidence type="ECO:0000256" key="3">
    <source>
        <dbReference type="ARBA" id="ARBA00022679"/>
    </source>
</evidence>
<dbReference type="SFLD" id="SFLDG01017">
    <property type="entry name" value="Polyprenyl_Transferase_Like"/>
    <property type="match status" value="1"/>
</dbReference>
<evidence type="ECO:0000256" key="6">
    <source>
        <dbReference type="ARBA" id="ARBA00023229"/>
    </source>
</evidence>
<dbReference type="SFLD" id="SFLDS00005">
    <property type="entry name" value="Isoprenoid_Synthase_Type_I"/>
    <property type="match status" value="1"/>
</dbReference>
<dbReference type="InterPro" id="IPR000092">
    <property type="entry name" value="Polyprenyl_synt"/>
</dbReference>
<keyword evidence="4" id="KW-0479">Metal-binding</keyword>
<evidence type="ECO:0000313" key="8">
    <source>
        <dbReference type="EMBL" id="MBO0449806.1"/>
    </source>
</evidence>
<keyword evidence="5" id="KW-0460">Magnesium</keyword>
<dbReference type="Pfam" id="PF00348">
    <property type="entry name" value="polyprenyl_synt"/>
    <property type="match status" value="1"/>
</dbReference>
<evidence type="ECO:0000256" key="5">
    <source>
        <dbReference type="ARBA" id="ARBA00022842"/>
    </source>
</evidence>
<organism evidence="8 9">
    <name type="scientific">Candidatus Enterococcus myersii</name>
    <dbReference type="NCBI Taxonomy" id="2815322"/>
    <lineage>
        <taxon>Bacteria</taxon>
        <taxon>Bacillati</taxon>
        <taxon>Bacillota</taxon>
        <taxon>Bacilli</taxon>
        <taxon>Lactobacillales</taxon>
        <taxon>Enterococcaceae</taxon>
        <taxon>Enterococcus</taxon>
    </lineage>
</organism>
<dbReference type="InterPro" id="IPR008949">
    <property type="entry name" value="Isoprenoid_synthase_dom_sf"/>
</dbReference>
<dbReference type="PANTHER" id="PTHR43281">
    <property type="entry name" value="FARNESYL DIPHOSPHATE SYNTHASE"/>
    <property type="match status" value="1"/>
</dbReference>
<dbReference type="NCBIfam" id="NF045485">
    <property type="entry name" value="FPPsyn"/>
    <property type="match status" value="1"/>
</dbReference>
<proteinExistence type="inferred from homology"/>
<name>A0ABS3H8N0_9ENTE</name>
<keyword evidence="9" id="KW-1185">Reference proteome</keyword>
<comment type="caution">
    <text evidence="8">The sequence shown here is derived from an EMBL/GenBank/DDBJ whole genome shotgun (WGS) entry which is preliminary data.</text>
</comment>
<protein>
    <submittedName>
        <fullName evidence="8">Polyprenyl synthetase family protein</fullName>
    </submittedName>
</protein>
<dbReference type="Gene3D" id="1.10.600.10">
    <property type="entry name" value="Farnesyl Diphosphate Synthase"/>
    <property type="match status" value="1"/>
</dbReference>
<dbReference type="PROSITE" id="PS00444">
    <property type="entry name" value="POLYPRENYL_SYNTHASE_2"/>
    <property type="match status" value="1"/>
</dbReference>
<dbReference type="Proteomes" id="UP000664256">
    <property type="component" value="Unassembled WGS sequence"/>
</dbReference>
<sequence length="298" mass="32351">MSLLTTFKNNQLPLVEAEMRNFLRQQTTDETLLKSMLYSIDAGGKRIRPLLLLATIAGFEKEIDLGAYQVSAALELIHTYSLIHDDLPAMDNDQLRRGLPTNHMKFGAGMATLAGDGLLTEAFHLLSRADLDGELRLLLVQNLAKASGSFGMVAGQAADVQAEGKLLNLQEMAYIHQRKTGALFTFALTAGGLLAQQEESVIALLAILAEHLGLAFQIRDDLLDVTATTAQLGKNVGHDAALNKSTYPALLGVEKSYQLLAAELAASKESLKKLQEISLVKPELLLMLTEELTLEAKL</sequence>
<accession>A0ABS3H8N0</accession>
<dbReference type="CDD" id="cd00685">
    <property type="entry name" value="Trans_IPPS_HT"/>
    <property type="match status" value="1"/>
</dbReference>
<keyword evidence="6" id="KW-0414">Isoprene biosynthesis</keyword>
<evidence type="ECO:0000313" key="9">
    <source>
        <dbReference type="Proteomes" id="UP000664256"/>
    </source>
</evidence>
<comment type="cofactor">
    <cofactor evidence="1">
        <name>Mg(2+)</name>
        <dbReference type="ChEBI" id="CHEBI:18420"/>
    </cofactor>
</comment>
<dbReference type="PANTHER" id="PTHR43281:SF1">
    <property type="entry name" value="FARNESYL DIPHOSPHATE SYNTHASE"/>
    <property type="match status" value="1"/>
</dbReference>
<dbReference type="PROSITE" id="PS00723">
    <property type="entry name" value="POLYPRENYL_SYNTHASE_1"/>
    <property type="match status" value="1"/>
</dbReference>
<comment type="similarity">
    <text evidence="2 7">Belongs to the FPP/GGPP synthase family.</text>
</comment>
<evidence type="ECO:0000256" key="7">
    <source>
        <dbReference type="RuleBase" id="RU004466"/>
    </source>
</evidence>
<keyword evidence="3 7" id="KW-0808">Transferase</keyword>
<evidence type="ECO:0000256" key="4">
    <source>
        <dbReference type="ARBA" id="ARBA00022723"/>
    </source>
</evidence>
<evidence type="ECO:0000256" key="2">
    <source>
        <dbReference type="ARBA" id="ARBA00006706"/>
    </source>
</evidence>
<evidence type="ECO:0000256" key="1">
    <source>
        <dbReference type="ARBA" id="ARBA00001946"/>
    </source>
</evidence>